<keyword evidence="3 5" id="KW-1133">Transmembrane helix</keyword>
<feature type="transmembrane region" description="Helical" evidence="5">
    <location>
        <begin position="162"/>
        <end position="184"/>
    </location>
</feature>
<name>A0A1I2VM55_9FIRM</name>
<protein>
    <submittedName>
        <fullName evidence="6">Colicin V production protein</fullName>
    </submittedName>
</protein>
<dbReference type="PANTHER" id="PTHR37306">
    <property type="entry name" value="COLICIN V PRODUCTION PROTEIN"/>
    <property type="match status" value="1"/>
</dbReference>
<comment type="subcellular location">
    <subcellularLocation>
        <location evidence="1">Membrane</location>
        <topology evidence="1">Multi-pass membrane protein</topology>
    </subcellularLocation>
</comment>
<evidence type="ECO:0000256" key="5">
    <source>
        <dbReference type="SAM" id="Phobius"/>
    </source>
</evidence>
<dbReference type="EMBL" id="FOOX01000011">
    <property type="protein sequence ID" value="SFG90210.1"/>
    <property type="molecule type" value="Genomic_DNA"/>
</dbReference>
<accession>A0A1I2VM55</accession>
<feature type="transmembrane region" description="Helical" evidence="5">
    <location>
        <begin position="120"/>
        <end position="141"/>
    </location>
</feature>
<dbReference type="RefSeq" id="WP_092472282.1">
    <property type="nucleotide sequence ID" value="NZ_FOOX01000011.1"/>
</dbReference>
<evidence type="ECO:0000313" key="7">
    <source>
        <dbReference type="Proteomes" id="UP000199337"/>
    </source>
</evidence>
<reference evidence="7" key="1">
    <citation type="submission" date="2016-10" db="EMBL/GenBank/DDBJ databases">
        <authorList>
            <person name="Varghese N."/>
            <person name="Submissions S."/>
        </authorList>
    </citation>
    <scope>NUCLEOTIDE SEQUENCE [LARGE SCALE GENOMIC DNA]</scope>
    <source>
        <strain evidence="7">DSM 17038</strain>
    </source>
</reference>
<feature type="transmembrane region" description="Helical" evidence="5">
    <location>
        <begin position="6"/>
        <end position="24"/>
    </location>
</feature>
<evidence type="ECO:0000256" key="3">
    <source>
        <dbReference type="ARBA" id="ARBA00022989"/>
    </source>
</evidence>
<dbReference type="STRING" id="341036.SAMN05660649_03101"/>
<evidence type="ECO:0000256" key="2">
    <source>
        <dbReference type="ARBA" id="ARBA00022692"/>
    </source>
</evidence>
<gene>
    <name evidence="6" type="ORF">SAMN05660649_03101</name>
</gene>
<dbReference type="Proteomes" id="UP000199337">
    <property type="component" value="Unassembled WGS sequence"/>
</dbReference>
<sequence>MNWLDWLFILIIVFSGWQGLSKGLIHSMSRLLGIIVGLGVAFTGYRSLANYLDFHLGWGSSVSAFLLERIPLTLLEQFNQKISFLDLLLTIFNGEQQNQALQFNLPSNIQTMVNHLATSLIEVIAFIALLWGSSIIIKIVLRIISGIVSKTFFRPLDRVGGLIMGLLRGILIILILVMLARPFITVGDTDISGRQGLINQGIAGSKLYPYTTEFLKKLNLSVPVGPLQNSYFRQI</sequence>
<dbReference type="AlphaFoldDB" id="A0A1I2VM55"/>
<feature type="transmembrane region" description="Helical" evidence="5">
    <location>
        <begin position="31"/>
        <end position="48"/>
    </location>
</feature>
<dbReference type="InterPro" id="IPR003825">
    <property type="entry name" value="Colicin-V_CvpA"/>
</dbReference>
<proteinExistence type="predicted"/>
<organism evidence="6 7">
    <name type="scientific">Desulfotruncus arcticus DSM 17038</name>
    <dbReference type="NCBI Taxonomy" id="1121424"/>
    <lineage>
        <taxon>Bacteria</taxon>
        <taxon>Bacillati</taxon>
        <taxon>Bacillota</taxon>
        <taxon>Clostridia</taxon>
        <taxon>Eubacteriales</taxon>
        <taxon>Desulfallaceae</taxon>
        <taxon>Desulfotruncus</taxon>
    </lineage>
</organism>
<dbReference type="OrthoDB" id="1807510at2"/>
<dbReference type="GO" id="GO:0009403">
    <property type="term" value="P:toxin biosynthetic process"/>
    <property type="evidence" value="ECO:0007669"/>
    <property type="project" value="InterPro"/>
</dbReference>
<keyword evidence="2 5" id="KW-0812">Transmembrane</keyword>
<dbReference type="PANTHER" id="PTHR37306:SF1">
    <property type="entry name" value="COLICIN V PRODUCTION PROTEIN"/>
    <property type="match status" value="1"/>
</dbReference>
<evidence type="ECO:0000256" key="1">
    <source>
        <dbReference type="ARBA" id="ARBA00004141"/>
    </source>
</evidence>
<dbReference type="Pfam" id="PF02674">
    <property type="entry name" value="Colicin_V"/>
    <property type="match status" value="1"/>
</dbReference>
<keyword evidence="7" id="KW-1185">Reference proteome</keyword>
<dbReference type="GO" id="GO:0016020">
    <property type="term" value="C:membrane"/>
    <property type="evidence" value="ECO:0007669"/>
    <property type="project" value="UniProtKB-SubCell"/>
</dbReference>
<keyword evidence="4 5" id="KW-0472">Membrane</keyword>
<evidence type="ECO:0000313" key="6">
    <source>
        <dbReference type="EMBL" id="SFG90210.1"/>
    </source>
</evidence>
<evidence type="ECO:0000256" key="4">
    <source>
        <dbReference type="ARBA" id="ARBA00023136"/>
    </source>
</evidence>